<dbReference type="EMBL" id="WHNP01000002">
    <property type="protein sequence ID" value="MPW15779.1"/>
    <property type="molecule type" value="Genomic_DNA"/>
</dbReference>
<feature type="compositionally biased region" description="Low complexity" evidence="3">
    <location>
        <begin position="24"/>
        <end position="39"/>
    </location>
</feature>
<dbReference type="RefSeq" id="WP_152755171.1">
    <property type="nucleotide sequence ID" value="NZ_WHNP01000002.1"/>
</dbReference>
<accession>A0A7X1TE76</accession>
<comment type="similarity">
    <text evidence="1">Belongs to the transferase hexapeptide repeat family.</text>
</comment>
<evidence type="ECO:0000313" key="5">
    <source>
        <dbReference type="Proteomes" id="UP000484381"/>
    </source>
</evidence>
<dbReference type="Proteomes" id="UP000484381">
    <property type="component" value="Unassembled WGS sequence"/>
</dbReference>
<evidence type="ECO:0000256" key="2">
    <source>
        <dbReference type="ARBA" id="ARBA00022679"/>
    </source>
</evidence>
<comment type="caution">
    <text evidence="4">The sequence shown here is derived from an EMBL/GenBank/DDBJ whole genome shotgun (WGS) entry which is preliminary data.</text>
</comment>
<name>A0A7X1TE76_9BURK</name>
<dbReference type="InterPro" id="IPR001451">
    <property type="entry name" value="Hexapep"/>
</dbReference>
<dbReference type="SUPFAM" id="SSF51161">
    <property type="entry name" value="Trimeric LpxA-like enzymes"/>
    <property type="match status" value="1"/>
</dbReference>
<proteinExistence type="inferred from homology"/>
<dbReference type="GO" id="GO:0008374">
    <property type="term" value="F:O-acyltransferase activity"/>
    <property type="evidence" value="ECO:0007669"/>
    <property type="project" value="TreeGrafter"/>
</dbReference>
<dbReference type="Pfam" id="PF14602">
    <property type="entry name" value="Hexapep_2"/>
    <property type="match status" value="1"/>
</dbReference>
<dbReference type="PANTHER" id="PTHR23416">
    <property type="entry name" value="SIALIC ACID SYNTHASE-RELATED"/>
    <property type="match status" value="1"/>
</dbReference>
<gene>
    <name evidence="4" type="ORF">GCT13_02320</name>
</gene>
<organism evidence="4 5">
    <name type="scientific">Paraburkholderia franconis</name>
    <dbReference type="NCBI Taxonomy" id="2654983"/>
    <lineage>
        <taxon>Bacteria</taxon>
        <taxon>Pseudomonadati</taxon>
        <taxon>Pseudomonadota</taxon>
        <taxon>Betaproteobacteria</taxon>
        <taxon>Burkholderiales</taxon>
        <taxon>Burkholderiaceae</taxon>
        <taxon>Paraburkholderia</taxon>
    </lineage>
</organism>
<feature type="compositionally biased region" description="Basic and acidic residues" evidence="3">
    <location>
        <begin position="13"/>
        <end position="23"/>
    </location>
</feature>
<reference evidence="4 5" key="1">
    <citation type="submission" date="2019-10" db="EMBL/GenBank/DDBJ databases">
        <title>Paraburkholderia sp. isolated from nodules of Mimosa pudica from Brazilian Atlantic Forest soils.</title>
        <authorList>
            <person name="Paulitsch F."/>
            <person name="Hungria M."/>
            <person name="Dall'Agnol R."/>
        </authorList>
    </citation>
    <scope>NUCLEOTIDE SEQUENCE [LARGE SCALE GENOMIC DNA]</scope>
    <source>
        <strain evidence="4 5">CNPSo 3157</strain>
    </source>
</reference>
<evidence type="ECO:0000313" key="4">
    <source>
        <dbReference type="EMBL" id="MPW15779.1"/>
    </source>
</evidence>
<dbReference type="AlphaFoldDB" id="A0A7X1TE76"/>
<evidence type="ECO:0000256" key="1">
    <source>
        <dbReference type="ARBA" id="ARBA00007274"/>
    </source>
</evidence>
<sequence length="229" mass="24732">MNNTIGSAIGQDAQREDLQDTRASEPAAEAQPSSAPQPSRTGRVIDLSRAGKGNYVASRGFLTELIWFFIEACVINNKLLPVSSVRVALLRLFGAKVGANCRFVHPVRVKAPWNLTVGDNCWFGVDVWIYNQAPVRIGSNVCISQGTFLSAGSHEMRTNMDLRVAPIVIEDGAWVSSKCVVQMGVTIGRSAVVTPLSVVHRSLEAEGVYGGNPCRFIRKRFDGDVGGAT</sequence>
<feature type="region of interest" description="Disordered" evidence="3">
    <location>
        <begin position="1"/>
        <end position="41"/>
    </location>
</feature>
<evidence type="ECO:0000256" key="3">
    <source>
        <dbReference type="SAM" id="MobiDB-lite"/>
    </source>
</evidence>
<dbReference type="InterPro" id="IPR051159">
    <property type="entry name" value="Hexapeptide_acetyltransf"/>
</dbReference>
<protein>
    <submittedName>
        <fullName evidence="4">Putative colanic acid biosynthesis acetyltransferase</fullName>
    </submittedName>
</protein>
<keyword evidence="5" id="KW-1185">Reference proteome</keyword>
<keyword evidence="2 4" id="KW-0808">Transferase</keyword>
<dbReference type="CDD" id="cd05825">
    <property type="entry name" value="LbH_wcaF_like"/>
    <property type="match status" value="1"/>
</dbReference>
<dbReference type="Gene3D" id="2.160.10.10">
    <property type="entry name" value="Hexapeptide repeat proteins"/>
    <property type="match status" value="1"/>
</dbReference>
<dbReference type="InterPro" id="IPR011004">
    <property type="entry name" value="Trimer_LpxA-like_sf"/>
</dbReference>
<dbReference type="PANTHER" id="PTHR23416:SF23">
    <property type="entry name" value="ACETYLTRANSFERASE C18B11.09C-RELATED"/>
    <property type="match status" value="1"/>
</dbReference>
<dbReference type="GO" id="GO:0005829">
    <property type="term" value="C:cytosol"/>
    <property type="evidence" value="ECO:0007669"/>
    <property type="project" value="TreeGrafter"/>
</dbReference>